<accession>F0S659</accession>
<dbReference type="Pfam" id="PF00722">
    <property type="entry name" value="Glyco_hydro_16"/>
    <property type="match status" value="1"/>
</dbReference>
<dbReference type="PROSITE" id="PS51762">
    <property type="entry name" value="GH16_2"/>
    <property type="match status" value="1"/>
</dbReference>
<dbReference type="eggNOG" id="COG2273">
    <property type="taxonomic scope" value="Bacteria"/>
</dbReference>
<feature type="domain" description="GH16" evidence="2">
    <location>
        <begin position="3"/>
        <end position="309"/>
    </location>
</feature>
<dbReference type="STRING" id="762903.Pedsa_2631"/>
<comment type="similarity">
    <text evidence="1">Belongs to the glycosyl hydrolase 16 family.</text>
</comment>
<evidence type="ECO:0000313" key="3">
    <source>
        <dbReference type="EMBL" id="ADY53173.1"/>
    </source>
</evidence>
<keyword evidence="4" id="KW-1185">Reference proteome</keyword>
<organism evidence="3 4">
    <name type="scientific">Pseudopedobacter saltans (strain ATCC 51119 / DSM 12145 / JCM 21818 / CCUG 39354 / LMG 10337 / NBRC 100064 / NCIMB 13643)</name>
    <name type="common">Pedobacter saltans</name>
    <dbReference type="NCBI Taxonomy" id="762903"/>
    <lineage>
        <taxon>Bacteria</taxon>
        <taxon>Pseudomonadati</taxon>
        <taxon>Bacteroidota</taxon>
        <taxon>Sphingobacteriia</taxon>
        <taxon>Sphingobacteriales</taxon>
        <taxon>Sphingobacteriaceae</taxon>
        <taxon>Pseudopedobacter</taxon>
    </lineage>
</organism>
<dbReference type="CDD" id="cd23342">
    <property type="entry name" value="beta-trefoil_FSCN_ZgPorA-like"/>
    <property type="match status" value="1"/>
</dbReference>
<keyword evidence="3" id="KW-0378">Hydrolase</keyword>
<reference evidence="4" key="2">
    <citation type="submission" date="2011-02" db="EMBL/GenBank/DDBJ databases">
        <title>The complete genome of Pedobacter saltans DSM 12145.</title>
        <authorList>
            <consortium name="US DOE Joint Genome Institute (JGI-PGF)"/>
            <person name="Lucas S."/>
            <person name="Copeland A."/>
            <person name="Lapidus A."/>
            <person name="Bruce D."/>
            <person name="Goodwin L."/>
            <person name="Pitluck S."/>
            <person name="Kyrpides N."/>
            <person name="Mavromatis K."/>
            <person name="Pagani I."/>
            <person name="Ivanova N."/>
            <person name="Ovchinnikova G."/>
            <person name="Lu M."/>
            <person name="Detter J.C."/>
            <person name="Han C."/>
            <person name="Land M."/>
            <person name="Hauser L."/>
            <person name="Markowitz V."/>
            <person name="Cheng J.-F."/>
            <person name="Hugenholtz P."/>
            <person name="Woyke T."/>
            <person name="Wu D."/>
            <person name="Tindall B."/>
            <person name="Pomrenke H.G."/>
            <person name="Brambilla E."/>
            <person name="Klenk H.-P."/>
            <person name="Eisen J.A."/>
        </authorList>
    </citation>
    <scope>NUCLEOTIDE SEQUENCE [LARGE SCALE GENOMIC DNA]</scope>
    <source>
        <strain evidence="4">ATCC 51119 / DSM 12145 / JCM 21818 / LMG 10337 / NBRC 100064 / NCIMB 13643</strain>
    </source>
</reference>
<dbReference type="PROSITE" id="PS51257">
    <property type="entry name" value="PROKAR_LIPOPROTEIN"/>
    <property type="match status" value="1"/>
</dbReference>
<dbReference type="PANTHER" id="PTHR10963">
    <property type="entry name" value="GLYCOSYL HYDROLASE-RELATED"/>
    <property type="match status" value="1"/>
</dbReference>
<dbReference type="Gene3D" id="2.80.10.50">
    <property type="match status" value="1"/>
</dbReference>
<dbReference type="Gene3D" id="2.60.120.200">
    <property type="match status" value="1"/>
</dbReference>
<evidence type="ECO:0000256" key="1">
    <source>
        <dbReference type="ARBA" id="ARBA00006865"/>
    </source>
</evidence>
<dbReference type="HOGENOM" id="CLU_019533_4_1_10"/>
<dbReference type="SUPFAM" id="SSF49899">
    <property type="entry name" value="Concanavalin A-like lectins/glucanases"/>
    <property type="match status" value="1"/>
</dbReference>
<evidence type="ECO:0000313" key="4">
    <source>
        <dbReference type="Proteomes" id="UP000000310"/>
    </source>
</evidence>
<name>F0S659_PSESL</name>
<dbReference type="GO" id="GO:0004553">
    <property type="term" value="F:hydrolase activity, hydrolyzing O-glycosyl compounds"/>
    <property type="evidence" value="ECO:0007669"/>
    <property type="project" value="InterPro"/>
</dbReference>
<proteinExistence type="inferred from homology"/>
<dbReference type="GO" id="GO:0005975">
    <property type="term" value="P:carbohydrate metabolic process"/>
    <property type="evidence" value="ECO:0007669"/>
    <property type="project" value="InterPro"/>
</dbReference>
<dbReference type="EMBL" id="CP002545">
    <property type="protein sequence ID" value="ADY53173.1"/>
    <property type="molecule type" value="Genomic_DNA"/>
</dbReference>
<dbReference type="AlphaFoldDB" id="F0S659"/>
<dbReference type="RefSeq" id="WP_013633658.1">
    <property type="nucleotide sequence ID" value="NC_015177.1"/>
</dbReference>
<dbReference type="Proteomes" id="UP000000310">
    <property type="component" value="Chromosome"/>
</dbReference>
<evidence type="ECO:0000259" key="2">
    <source>
        <dbReference type="PROSITE" id="PS51762"/>
    </source>
</evidence>
<dbReference type="SUPFAM" id="SSF50405">
    <property type="entry name" value="Actin-crosslinking proteins"/>
    <property type="match status" value="1"/>
</dbReference>
<dbReference type="InterPro" id="IPR050546">
    <property type="entry name" value="Glycosyl_Hydrlase_16"/>
</dbReference>
<dbReference type="OrthoDB" id="9809583at2"/>
<sequence length="431" mass="47931">MLTNYKSQTVMYLSSLLVLLSCGKKPSDALVEPDKKPNQKLTKATTKAVSNLLWADEFDGTSLDTSKWIYETGNGCPSLCGWGNNEKQYYTTATENVKVTNGKLNLTVKYKPNYQGSGSSFTSGKISTATKFSWLYGRFEARIKVPEGLGMWPAFWMLPKDKAYGGWPTSGEIDIMEYRGDIQNKIGGTLHYGNGWPNNQNDGTSYYLPTGNFSDQFHVFSVEWEPGIIRFYVDDVLFKTETKTPNSLSPASNNEVKWPWDKDFYILLNFAVGGWYTGNPTTADIINGDTNYTRTMEVDYVRVYGIIPLNNTLQFMGSNGKYISAQNTSSMICNVSTPGNAEKFTIIDAGSGKVALKYNGKYVSSENGTGAMTCTRSTIGNWEKFDYIVNNDGTISLKGNNGKYVSTDGGTNPMICNRTNIGNWEKFKIDN</sequence>
<dbReference type="KEGG" id="psn:Pedsa_2631"/>
<dbReference type="InterPro" id="IPR008999">
    <property type="entry name" value="Actin-crosslinking"/>
</dbReference>
<dbReference type="InterPro" id="IPR010414">
    <property type="entry name" value="FRG1"/>
</dbReference>
<dbReference type="InterPro" id="IPR000757">
    <property type="entry name" value="Beta-glucanase-like"/>
</dbReference>
<reference evidence="3 4" key="1">
    <citation type="journal article" date="2011" name="Stand. Genomic Sci.">
        <title>Complete genome sequence of the gliding, heparinolytic Pedobacter saltans type strain (113).</title>
        <authorList>
            <person name="Liolios K."/>
            <person name="Sikorski J."/>
            <person name="Lu M."/>
            <person name="Nolan M."/>
            <person name="Lapidus A."/>
            <person name="Lucas S."/>
            <person name="Hammon N."/>
            <person name="Deshpande S."/>
            <person name="Cheng J.F."/>
            <person name="Tapia R."/>
            <person name="Han C."/>
            <person name="Goodwin L."/>
            <person name="Pitluck S."/>
            <person name="Huntemann M."/>
            <person name="Ivanova N."/>
            <person name="Pagani I."/>
            <person name="Mavromatis K."/>
            <person name="Ovchinikova G."/>
            <person name="Pati A."/>
            <person name="Chen A."/>
            <person name="Palaniappan K."/>
            <person name="Land M."/>
            <person name="Hauser L."/>
            <person name="Brambilla E.M."/>
            <person name="Kotsyurbenko O."/>
            <person name="Rohde M."/>
            <person name="Tindall B.J."/>
            <person name="Abt B."/>
            <person name="Goker M."/>
            <person name="Detter J.C."/>
            <person name="Woyke T."/>
            <person name="Bristow J."/>
            <person name="Eisen J.A."/>
            <person name="Markowitz V."/>
            <person name="Hugenholtz P."/>
            <person name="Klenk H.P."/>
            <person name="Kyrpides N.C."/>
        </authorList>
    </citation>
    <scope>NUCLEOTIDE SEQUENCE [LARGE SCALE GENOMIC DNA]</scope>
    <source>
        <strain evidence="4">ATCC 51119 / DSM 12145 / JCM 21818 / LMG 10337 / NBRC 100064 / NCIMB 13643</strain>
    </source>
</reference>
<gene>
    <name evidence="3" type="ordered locus">Pedsa_2631</name>
</gene>
<dbReference type="Pfam" id="PF06229">
    <property type="entry name" value="FRG1"/>
    <property type="match status" value="1"/>
</dbReference>
<dbReference type="InterPro" id="IPR013320">
    <property type="entry name" value="ConA-like_dom_sf"/>
</dbReference>
<dbReference type="PANTHER" id="PTHR10963:SF55">
    <property type="entry name" value="GLYCOSIDE HYDROLASE FAMILY 16 PROTEIN"/>
    <property type="match status" value="1"/>
</dbReference>
<protein>
    <submittedName>
        <fullName evidence="3">Glycoside hydrolase family 16</fullName>
    </submittedName>
</protein>
<dbReference type="CDD" id="cd08023">
    <property type="entry name" value="GH16_laminarinase_like"/>
    <property type="match status" value="1"/>
</dbReference>